<feature type="domain" description="ACT" evidence="1">
    <location>
        <begin position="96"/>
        <end position="173"/>
    </location>
</feature>
<dbReference type="InterPro" id="IPR002912">
    <property type="entry name" value="ACT_dom"/>
</dbReference>
<dbReference type="Gene3D" id="3.30.70.260">
    <property type="match status" value="2"/>
</dbReference>
<dbReference type="Proteomes" id="UP001165427">
    <property type="component" value="Unassembled WGS sequence"/>
</dbReference>
<organism evidence="2 3">
    <name type="scientific">Desulfatitalea alkaliphila</name>
    <dbReference type="NCBI Taxonomy" id="2929485"/>
    <lineage>
        <taxon>Bacteria</taxon>
        <taxon>Pseudomonadati</taxon>
        <taxon>Thermodesulfobacteriota</taxon>
        <taxon>Desulfobacteria</taxon>
        <taxon>Desulfobacterales</taxon>
        <taxon>Desulfosarcinaceae</taxon>
        <taxon>Desulfatitalea</taxon>
    </lineage>
</organism>
<dbReference type="InterPro" id="IPR045865">
    <property type="entry name" value="ACT-like_dom_sf"/>
</dbReference>
<evidence type="ECO:0000259" key="1">
    <source>
        <dbReference type="PROSITE" id="PS51671"/>
    </source>
</evidence>
<comment type="caution">
    <text evidence="2">The sequence shown here is derived from an EMBL/GenBank/DDBJ whole genome shotgun (WGS) entry which is preliminary data.</text>
</comment>
<dbReference type="PANTHER" id="PTHR34875">
    <property type="entry name" value="UPF0237 PROTEIN MJ1558"/>
    <property type="match status" value="1"/>
</dbReference>
<dbReference type="Pfam" id="PF13740">
    <property type="entry name" value="ACT_6"/>
    <property type="match status" value="2"/>
</dbReference>
<dbReference type="RefSeq" id="WP_246911688.1">
    <property type="nucleotide sequence ID" value="NZ_JALJRB010000019.1"/>
</dbReference>
<dbReference type="PROSITE" id="PS51671">
    <property type="entry name" value="ACT"/>
    <property type="match status" value="2"/>
</dbReference>
<reference evidence="2" key="1">
    <citation type="submission" date="2022-04" db="EMBL/GenBank/DDBJ databases">
        <title>Desulfatitalea alkaliphila sp. nov., a novel anaerobic sulfate-reducing bacterium isolated from terrestrial mud volcano, Taman Peninsula, Russia.</title>
        <authorList>
            <person name="Khomyakova M.A."/>
            <person name="Merkel A.Y."/>
            <person name="Slobodkin A.I."/>
        </authorList>
    </citation>
    <scope>NUCLEOTIDE SEQUENCE</scope>
    <source>
        <strain evidence="2">M08but</strain>
    </source>
</reference>
<evidence type="ECO:0000313" key="3">
    <source>
        <dbReference type="Proteomes" id="UP001165427"/>
    </source>
</evidence>
<sequence>MKKFIISVLGKDRPGIIAAVTQVLFEQNFNIEDVSQTILQTQFSSILVVTGPDRMAPGMLCDLLSTRTSALNMHFHARELSADEGPWTACDCEHFVITTRGPDRKGLVAAITAVLADFNVNVTQLRAAFRGGDKPDHNVMIYEVDIPVDVDQGRLNAALKAKGEALGLEVNIQHQNIFEAINRI</sequence>
<dbReference type="PANTHER" id="PTHR34875:SF6">
    <property type="entry name" value="UPF0237 PROTEIN MJ1558"/>
    <property type="match status" value="1"/>
</dbReference>
<protein>
    <submittedName>
        <fullName evidence="2">ACT domain-containing protein</fullName>
    </submittedName>
</protein>
<dbReference type="AlphaFoldDB" id="A0AA41R326"/>
<evidence type="ECO:0000313" key="2">
    <source>
        <dbReference type="EMBL" id="MCJ8502009.1"/>
    </source>
</evidence>
<keyword evidence="3" id="KW-1185">Reference proteome</keyword>
<accession>A0AA41R326</accession>
<dbReference type="SUPFAM" id="SSF55021">
    <property type="entry name" value="ACT-like"/>
    <property type="match status" value="2"/>
</dbReference>
<name>A0AA41R326_9BACT</name>
<dbReference type="InterPro" id="IPR050990">
    <property type="entry name" value="UPF0237/GcvR_regulator"/>
</dbReference>
<proteinExistence type="predicted"/>
<dbReference type="EMBL" id="JALJRB010000019">
    <property type="protein sequence ID" value="MCJ8502009.1"/>
    <property type="molecule type" value="Genomic_DNA"/>
</dbReference>
<gene>
    <name evidence="2" type="ORF">MRX98_15605</name>
</gene>
<feature type="domain" description="ACT" evidence="1">
    <location>
        <begin position="5"/>
        <end position="85"/>
    </location>
</feature>